<keyword evidence="3" id="KW-1185">Reference proteome</keyword>
<reference evidence="2 3" key="1">
    <citation type="submission" date="2019-03" db="EMBL/GenBank/DDBJ databases">
        <title>Genomic Encyclopedia of Type Strains, Phase IV (KMG-IV): sequencing the most valuable type-strain genomes for metagenomic binning, comparative biology and taxonomic classification.</title>
        <authorList>
            <person name="Goeker M."/>
        </authorList>
    </citation>
    <scope>NUCLEOTIDE SEQUENCE [LARGE SCALE GENOMIC DNA]</scope>
    <source>
        <strain evidence="2 3">DSM 100013</strain>
    </source>
</reference>
<evidence type="ECO:0000313" key="3">
    <source>
        <dbReference type="Proteomes" id="UP000295504"/>
    </source>
</evidence>
<dbReference type="PANTHER" id="PTHR38462">
    <property type="entry name" value="EXONUCLEASE-LIKE PROTEIN"/>
    <property type="match status" value="1"/>
</dbReference>
<evidence type="ECO:0000313" key="2">
    <source>
        <dbReference type="EMBL" id="TCQ02137.1"/>
    </source>
</evidence>
<dbReference type="EMBL" id="SLYC01000018">
    <property type="protein sequence ID" value="TCQ02137.1"/>
    <property type="molecule type" value="Genomic_DNA"/>
</dbReference>
<dbReference type="InterPro" id="IPR012337">
    <property type="entry name" value="RNaseH-like_sf"/>
</dbReference>
<gene>
    <name evidence="2" type="ORF">EDD79_101817</name>
</gene>
<feature type="domain" description="YprB ribonuclease H-like" evidence="1">
    <location>
        <begin position="28"/>
        <end position="193"/>
    </location>
</feature>
<protein>
    <recommendedName>
        <fullName evidence="1">YprB ribonuclease H-like domain-containing protein</fullName>
    </recommendedName>
</protein>
<dbReference type="PANTHER" id="PTHR38462:SF1">
    <property type="entry name" value="YPRB RIBONUCLEASE H-LIKE DOMAIN-CONTAINING PROTEIN"/>
    <property type="match status" value="1"/>
</dbReference>
<organism evidence="2 3">
    <name type="scientific">Serpentinicella alkaliphila</name>
    <dbReference type="NCBI Taxonomy" id="1734049"/>
    <lineage>
        <taxon>Bacteria</taxon>
        <taxon>Bacillati</taxon>
        <taxon>Bacillota</taxon>
        <taxon>Clostridia</taxon>
        <taxon>Peptostreptococcales</taxon>
        <taxon>Natronincolaceae</taxon>
        <taxon>Serpentinicella</taxon>
    </lineage>
</organism>
<evidence type="ECO:0000259" key="1">
    <source>
        <dbReference type="Pfam" id="PF13482"/>
    </source>
</evidence>
<dbReference type="SUPFAM" id="SSF53098">
    <property type="entry name" value="Ribonuclease H-like"/>
    <property type="match status" value="1"/>
</dbReference>
<dbReference type="OrthoDB" id="9790530at2"/>
<name>A0A4R2TII3_9FIRM</name>
<dbReference type="RefSeq" id="WP_132848539.1">
    <property type="nucleotide sequence ID" value="NZ_CP058648.1"/>
</dbReference>
<dbReference type="InterPro" id="IPR038720">
    <property type="entry name" value="YprB_RNase_H-like_dom"/>
</dbReference>
<dbReference type="Proteomes" id="UP000295504">
    <property type="component" value="Unassembled WGS sequence"/>
</dbReference>
<dbReference type="AlphaFoldDB" id="A0A4R2TII3"/>
<comment type="caution">
    <text evidence="2">The sequence shown here is derived from an EMBL/GenBank/DDBJ whole genome shotgun (WGS) entry which is preliminary data.</text>
</comment>
<dbReference type="InterPro" id="IPR036397">
    <property type="entry name" value="RNaseH_sf"/>
</dbReference>
<sequence length="338" mass="40339">MKEFSYLLEEIYEFPQIIHELIENRNVCIFDIETTGLNRNKDKVILIGYLFFDNKKPVIKQLFAEKQDEELNILQRFNQEINDFDLLITFNGKNFDIPFLQARFDKHTIGHSLQLIDHIDIFKHLKIYSDMLNLKDYKLKSIEKFLRIDRKDTISGKDSVLLYNEYTKCNDEELLNKIMLHNYEDIYHLGKILNIYKHIPVHKNEFATIIIDKNFNDEPIDLNYFVIDIALKDRTLVLRGRSKVLNHIVDQVHHHTAFRFKWVPKEGFFELSYYLNKFNINETKHFYAININSLDFLNNNINIYKDQIVNDNLIISIGNRIKIDSATQLINDTILYLL</sequence>
<dbReference type="Gene3D" id="3.30.420.10">
    <property type="entry name" value="Ribonuclease H-like superfamily/Ribonuclease H"/>
    <property type="match status" value="1"/>
</dbReference>
<dbReference type="Pfam" id="PF13482">
    <property type="entry name" value="RNase_H_2"/>
    <property type="match status" value="1"/>
</dbReference>
<dbReference type="GO" id="GO:0003676">
    <property type="term" value="F:nucleic acid binding"/>
    <property type="evidence" value="ECO:0007669"/>
    <property type="project" value="InterPro"/>
</dbReference>
<proteinExistence type="predicted"/>
<accession>A0A4R2TII3</accession>